<dbReference type="GO" id="GO:0016757">
    <property type="term" value="F:glycosyltransferase activity"/>
    <property type="evidence" value="ECO:0007669"/>
    <property type="project" value="InterPro"/>
</dbReference>
<dbReference type="RefSeq" id="WP_147758390.1">
    <property type="nucleotide sequence ID" value="NZ_SAXT01000005.1"/>
</dbReference>
<dbReference type="Gene3D" id="3.40.50.2000">
    <property type="entry name" value="Glycogen Phosphorylase B"/>
    <property type="match status" value="2"/>
</dbReference>
<feature type="domain" description="Glycosyl transferase family 1" evidence="2">
    <location>
        <begin position="187"/>
        <end position="348"/>
    </location>
</feature>
<evidence type="ECO:0000256" key="1">
    <source>
        <dbReference type="ARBA" id="ARBA00022679"/>
    </source>
</evidence>
<evidence type="ECO:0000259" key="2">
    <source>
        <dbReference type="Pfam" id="PF00534"/>
    </source>
</evidence>
<dbReference type="Pfam" id="PF00534">
    <property type="entry name" value="Glycos_transf_1"/>
    <property type="match status" value="1"/>
</dbReference>
<dbReference type="GO" id="GO:0009103">
    <property type="term" value="P:lipopolysaccharide biosynthetic process"/>
    <property type="evidence" value="ECO:0007669"/>
    <property type="project" value="TreeGrafter"/>
</dbReference>
<dbReference type="AlphaFoldDB" id="A0A5C8CD96"/>
<dbReference type="InterPro" id="IPR001296">
    <property type="entry name" value="Glyco_trans_1"/>
</dbReference>
<accession>A0A5C8CD96</accession>
<dbReference type="EMBL" id="SAXT01000005">
    <property type="protein sequence ID" value="TXJ11400.1"/>
    <property type="molecule type" value="Genomic_DNA"/>
</dbReference>
<name>A0A5C8CD96_9SPIR</name>
<dbReference type="CDD" id="cd03809">
    <property type="entry name" value="GT4_MtfB-like"/>
    <property type="match status" value="1"/>
</dbReference>
<organism evidence="3 4">
    <name type="scientific">Brachyspira aalborgi</name>
    <dbReference type="NCBI Taxonomy" id="29522"/>
    <lineage>
        <taxon>Bacteria</taxon>
        <taxon>Pseudomonadati</taxon>
        <taxon>Spirochaetota</taxon>
        <taxon>Spirochaetia</taxon>
        <taxon>Brachyspirales</taxon>
        <taxon>Brachyspiraceae</taxon>
        <taxon>Brachyspira</taxon>
    </lineage>
</organism>
<comment type="caution">
    <text evidence="3">The sequence shown here is derived from an EMBL/GenBank/DDBJ whole genome shotgun (WGS) entry which is preliminary data.</text>
</comment>
<dbReference type="PANTHER" id="PTHR46401:SF2">
    <property type="entry name" value="GLYCOSYLTRANSFERASE WBBK-RELATED"/>
    <property type="match status" value="1"/>
</dbReference>
<protein>
    <submittedName>
        <fullName evidence="3">Glycosyltransferase family 1 protein</fullName>
    </submittedName>
</protein>
<dbReference type="SUPFAM" id="SSF53756">
    <property type="entry name" value="UDP-Glycosyltransferase/glycogen phosphorylase"/>
    <property type="match status" value="1"/>
</dbReference>
<evidence type="ECO:0000313" key="3">
    <source>
        <dbReference type="EMBL" id="TXJ11400.1"/>
    </source>
</evidence>
<dbReference type="Proteomes" id="UP000325116">
    <property type="component" value="Unassembled WGS sequence"/>
</dbReference>
<dbReference type="PANTHER" id="PTHR46401">
    <property type="entry name" value="GLYCOSYLTRANSFERASE WBBK-RELATED"/>
    <property type="match status" value="1"/>
</dbReference>
<reference evidence="3 4" key="1">
    <citation type="journal article" date="1992" name="Lakartidningen">
        <title>[Penicillin V and not amoxicillin is the first choice preparation in acute otitis].</title>
        <authorList>
            <person name="Kamme C."/>
            <person name="Lundgren K."/>
            <person name="Prellner K."/>
        </authorList>
    </citation>
    <scope>NUCLEOTIDE SEQUENCE [LARGE SCALE GENOMIC DNA]</scope>
    <source>
        <strain evidence="3 4">W1</strain>
    </source>
</reference>
<gene>
    <name evidence="3" type="ORF">EPJ80_06645</name>
</gene>
<sequence>MYKEKIKLVFDSTTLLWNIDKNLVNRSGLFFVAYNIAKLFLQKEEIEIYFYIQKRKYKLLKKCLKITFPNNKINIITENSKLWFDIDSFYSPLYSVPIFIEDMKHIKKYITLHDAIYNIFPELFNEKYILWYKLLLKSINKEDYYFSVSESTKRDFIKYVPSINPNNIFVVPLGIKDNLKPLTINKEILKKYNINKRYIFSLCALNPRKNLIRIIRSFFKFLKKNNIDDMVFVLGGPDSEDFLEKFNSEISEYKDKIIKIGYVADEDLPYLYSCAEWFVYTSQYEGFGLPPLEAMACGCPVIVSNNSSLPEVVGDAGILIDYDSDEQHIEAYEKYYFNEEYRKEMVKKCLERSKLFSWDKCVNEMLKVMKNNLDTNIKNEVRFIKTEDLIYYKIFGLFIVLPRLKTIFSITKSEDDRFTILRIFGIKISIKVKNKERL</sequence>
<proteinExistence type="predicted"/>
<evidence type="ECO:0000313" key="4">
    <source>
        <dbReference type="Proteomes" id="UP000325116"/>
    </source>
</evidence>
<keyword evidence="1 3" id="KW-0808">Transferase</keyword>